<sequence length="183" mass="20249">MAETNPRLETLYFKPNGRVPNSRFPVLIHRGVIKAAAGVDLADAIEETFRRNDWLNNWRELGVYDYYHFHSTSHEVLGMARGTITLQLGGEGGTIVKLTPGDVVVLPAGTSHTRLDNSSDSQMVGGYPDGRDWDLIRDELVTESEAKAAVKLIGSLPIPARDPATGEIMTLWRDAPRTYGIQF</sequence>
<dbReference type="SUPFAM" id="SSF51182">
    <property type="entry name" value="RmlC-like cupins"/>
    <property type="match status" value="1"/>
</dbReference>
<organism evidence="1 2">
    <name type="scientific">Paludisphaera borealis</name>
    <dbReference type="NCBI Taxonomy" id="1387353"/>
    <lineage>
        <taxon>Bacteria</taxon>
        <taxon>Pseudomonadati</taxon>
        <taxon>Planctomycetota</taxon>
        <taxon>Planctomycetia</taxon>
        <taxon>Isosphaerales</taxon>
        <taxon>Isosphaeraceae</taxon>
        <taxon>Paludisphaera</taxon>
    </lineage>
</organism>
<dbReference type="PANTHER" id="PTHR36448:SF2">
    <property type="entry name" value="CUPIN TYPE-1 DOMAIN-CONTAINING PROTEIN"/>
    <property type="match status" value="1"/>
</dbReference>
<dbReference type="PANTHER" id="PTHR36448">
    <property type="entry name" value="BLR7373 PROTEIN"/>
    <property type="match status" value="1"/>
</dbReference>
<dbReference type="InterPro" id="IPR047121">
    <property type="entry name" value="YjiB-like"/>
</dbReference>
<reference evidence="2" key="1">
    <citation type="submission" date="2016-12" db="EMBL/GenBank/DDBJ databases">
        <title>Comparative genomics of four Isosphaeraceae planctomycetes: a common pool of plasmids and glycoside hydrolase genes.</title>
        <authorList>
            <person name="Ivanova A."/>
        </authorList>
    </citation>
    <scope>NUCLEOTIDE SEQUENCE [LARGE SCALE GENOMIC DNA]</scope>
    <source>
        <strain evidence="2">PX4</strain>
    </source>
</reference>
<dbReference type="AlphaFoldDB" id="A0A1U7CLK7"/>
<protein>
    <submittedName>
        <fullName evidence="1">Uncharacterized protein</fullName>
    </submittedName>
</protein>
<evidence type="ECO:0000313" key="2">
    <source>
        <dbReference type="Proteomes" id="UP000186309"/>
    </source>
</evidence>
<dbReference type="KEGG" id="pbor:BSF38_01253"/>
<dbReference type="Proteomes" id="UP000186309">
    <property type="component" value="Chromosome"/>
</dbReference>
<evidence type="ECO:0000313" key="1">
    <source>
        <dbReference type="EMBL" id="APW59797.1"/>
    </source>
</evidence>
<dbReference type="PIRSF" id="PIRSF019307">
    <property type="entry name" value="UCP019307"/>
    <property type="match status" value="1"/>
</dbReference>
<dbReference type="STRING" id="1387353.BSF38_01253"/>
<dbReference type="CDD" id="cd02219">
    <property type="entry name" value="cupin_YjlB-like"/>
    <property type="match status" value="1"/>
</dbReference>
<dbReference type="InterPro" id="IPR014710">
    <property type="entry name" value="RmlC-like_jellyroll"/>
</dbReference>
<dbReference type="InterPro" id="IPR014500">
    <property type="entry name" value="UCP019307_cupin"/>
</dbReference>
<dbReference type="InterPro" id="IPR011051">
    <property type="entry name" value="RmlC_Cupin_sf"/>
</dbReference>
<proteinExistence type="predicted"/>
<dbReference type="RefSeq" id="WP_076343992.1">
    <property type="nucleotide sequence ID" value="NZ_CP019082.1"/>
</dbReference>
<dbReference type="Gene3D" id="2.60.120.10">
    <property type="entry name" value="Jelly Rolls"/>
    <property type="match status" value="1"/>
</dbReference>
<name>A0A1U7CLK7_9BACT</name>
<gene>
    <name evidence="1" type="ORF">BSF38_01253</name>
</gene>
<dbReference type="EMBL" id="CP019082">
    <property type="protein sequence ID" value="APW59797.1"/>
    <property type="molecule type" value="Genomic_DNA"/>
</dbReference>
<accession>A0A1U7CLK7</accession>
<keyword evidence="2" id="KW-1185">Reference proteome</keyword>
<dbReference type="OrthoDB" id="9791759at2"/>